<dbReference type="Proteomes" id="UP001257060">
    <property type="component" value="Unassembled WGS sequence"/>
</dbReference>
<dbReference type="PANTHER" id="PTHR43434:SF1">
    <property type="entry name" value="PHOSPHOGLYCOLATE PHOSPHATASE"/>
    <property type="match status" value="1"/>
</dbReference>
<protein>
    <submittedName>
        <fullName evidence="1">HAD hydrolase-like protein</fullName>
    </submittedName>
</protein>
<comment type="caution">
    <text evidence="1">The sequence shown here is derived from an EMBL/GenBank/DDBJ whole genome shotgun (WGS) entry which is preliminary data.</text>
</comment>
<dbReference type="InterPro" id="IPR041492">
    <property type="entry name" value="HAD_2"/>
</dbReference>
<name>A0ABU2GEM3_9EURY</name>
<proteinExistence type="predicted"/>
<dbReference type="InterPro" id="IPR036412">
    <property type="entry name" value="HAD-like_sf"/>
</dbReference>
<dbReference type="InterPro" id="IPR023214">
    <property type="entry name" value="HAD_sf"/>
</dbReference>
<sequence>MPTDTGPRGLRKEYDAVVWDLDGTLVNLAVDWDAVASETAETFRAAGIDAGGMDLWAMLDLADERGMRDDVEAVIAGHEREGARRSTRLASADRVGTFDREGVCSLNCEGACRLALDAHDLTAGVDAVVGRDTVATRKPDPEPLLETLRRMEVSPEDAVFVGDSRRDEVTAERANVAFRYVGDGSSEV</sequence>
<evidence type="ECO:0000313" key="2">
    <source>
        <dbReference type="Proteomes" id="UP001257060"/>
    </source>
</evidence>
<dbReference type="PROSITE" id="PS01228">
    <property type="entry name" value="COF_1"/>
    <property type="match status" value="1"/>
</dbReference>
<dbReference type="RefSeq" id="WP_310924128.1">
    <property type="nucleotide sequence ID" value="NZ_JAMQOP010000002.1"/>
</dbReference>
<gene>
    <name evidence="1" type="ORF">NDI76_10995</name>
</gene>
<dbReference type="PANTHER" id="PTHR43434">
    <property type="entry name" value="PHOSPHOGLYCOLATE PHOSPHATASE"/>
    <property type="match status" value="1"/>
</dbReference>
<dbReference type="EMBL" id="JAMQOP010000002">
    <property type="protein sequence ID" value="MDS0299266.1"/>
    <property type="molecule type" value="Genomic_DNA"/>
</dbReference>
<keyword evidence="2" id="KW-1185">Reference proteome</keyword>
<accession>A0ABU2GEM3</accession>
<reference evidence="1 2" key="1">
    <citation type="submission" date="2022-06" db="EMBL/GenBank/DDBJ databases">
        <title>Halogeometricum sp. a new haloarchaeum isolate from saline soil.</title>
        <authorList>
            <person name="Strakova D."/>
            <person name="Galisteo C."/>
            <person name="Sanchez-Porro C."/>
            <person name="Ventosa A."/>
        </authorList>
    </citation>
    <scope>NUCLEOTIDE SEQUENCE [LARGE SCALE GENOMIC DNA]</scope>
    <source>
        <strain evidence="1 2">S1BR25-6</strain>
    </source>
</reference>
<dbReference type="InterPro" id="IPR050155">
    <property type="entry name" value="HAD-like_hydrolase_sf"/>
</dbReference>
<evidence type="ECO:0000313" key="1">
    <source>
        <dbReference type="EMBL" id="MDS0299266.1"/>
    </source>
</evidence>
<dbReference type="Pfam" id="PF13419">
    <property type="entry name" value="HAD_2"/>
    <property type="match status" value="1"/>
</dbReference>
<organism evidence="1 2">
    <name type="scientific">Halogeometricum salsisoli</name>
    <dbReference type="NCBI Taxonomy" id="2950536"/>
    <lineage>
        <taxon>Archaea</taxon>
        <taxon>Methanobacteriati</taxon>
        <taxon>Methanobacteriota</taxon>
        <taxon>Stenosarchaea group</taxon>
        <taxon>Halobacteria</taxon>
        <taxon>Halobacteriales</taxon>
        <taxon>Haloferacaceae</taxon>
        <taxon>Halogeometricum</taxon>
    </lineage>
</organism>
<dbReference type="Gene3D" id="3.40.50.1000">
    <property type="entry name" value="HAD superfamily/HAD-like"/>
    <property type="match status" value="1"/>
</dbReference>
<dbReference type="InterPro" id="IPR023198">
    <property type="entry name" value="PGP-like_dom2"/>
</dbReference>
<dbReference type="Gene3D" id="1.10.150.240">
    <property type="entry name" value="Putative phosphatase, domain 2"/>
    <property type="match status" value="1"/>
</dbReference>
<dbReference type="SUPFAM" id="SSF56784">
    <property type="entry name" value="HAD-like"/>
    <property type="match status" value="1"/>
</dbReference>